<evidence type="ECO:0000259" key="1">
    <source>
        <dbReference type="PROSITE" id="PS51462"/>
    </source>
</evidence>
<gene>
    <name evidence="2" type="ORF">N7498_001907</name>
</gene>
<dbReference type="SUPFAM" id="SSF55811">
    <property type="entry name" value="Nudix"/>
    <property type="match status" value="1"/>
</dbReference>
<comment type="caution">
    <text evidence="2">The sequence shown here is derived from an EMBL/GenBank/DDBJ whole genome shotgun (WGS) entry which is preliminary data.</text>
</comment>
<accession>A0A9W9N904</accession>
<dbReference type="AlphaFoldDB" id="A0A9W9N904"/>
<evidence type="ECO:0000313" key="3">
    <source>
        <dbReference type="Proteomes" id="UP001150904"/>
    </source>
</evidence>
<organism evidence="2 3">
    <name type="scientific">Penicillium cinerascens</name>
    <dbReference type="NCBI Taxonomy" id="70096"/>
    <lineage>
        <taxon>Eukaryota</taxon>
        <taxon>Fungi</taxon>
        <taxon>Dikarya</taxon>
        <taxon>Ascomycota</taxon>
        <taxon>Pezizomycotina</taxon>
        <taxon>Eurotiomycetes</taxon>
        <taxon>Eurotiomycetidae</taxon>
        <taxon>Eurotiales</taxon>
        <taxon>Aspergillaceae</taxon>
        <taxon>Penicillium</taxon>
    </lineage>
</organism>
<protein>
    <recommendedName>
        <fullName evidence="1">Nudix hydrolase domain-containing protein</fullName>
    </recommendedName>
</protein>
<dbReference type="GeneID" id="83176270"/>
<feature type="domain" description="Nudix hydrolase" evidence="1">
    <location>
        <begin position="45"/>
        <end position="185"/>
    </location>
</feature>
<dbReference type="Gene3D" id="3.90.79.10">
    <property type="entry name" value="Nucleoside Triphosphate Pyrophosphohydrolase"/>
    <property type="match status" value="1"/>
</dbReference>
<name>A0A9W9N904_9EURO</name>
<dbReference type="EMBL" id="JAPQKR010000005">
    <property type="protein sequence ID" value="KAJ5215500.1"/>
    <property type="molecule type" value="Genomic_DNA"/>
</dbReference>
<dbReference type="Pfam" id="PF00293">
    <property type="entry name" value="NUDIX"/>
    <property type="match status" value="1"/>
</dbReference>
<dbReference type="OrthoDB" id="276276at2759"/>
<dbReference type="Proteomes" id="UP001150904">
    <property type="component" value="Unassembled WGS sequence"/>
</dbReference>
<keyword evidence="3" id="KW-1185">Reference proteome</keyword>
<reference evidence="2" key="1">
    <citation type="submission" date="2022-12" db="EMBL/GenBank/DDBJ databases">
        <authorList>
            <person name="Petersen C."/>
        </authorList>
    </citation>
    <scope>NUCLEOTIDE SEQUENCE</scope>
    <source>
        <strain evidence="2">IBT 15544</strain>
    </source>
</reference>
<dbReference type="RefSeq" id="XP_058311313.1">
    <property type="nucleotide sequence ID" value="XM_058448969.1"/>
</dbReference>
<reference evidence="2" key="2">
    <citation type="journal article" date="2023" name="IMA Fungus">
        <title>Comparative genomic study of the Penicillium genus elucidates a diverse pangenome and 15 lateral gene transfer events.</title>
        <authorList>
            <person name="Petersen C."/>
            <person name="Sorensen T."/>
            <person name="Nielsen M.R."/>
            <person name="Sondergaard T.E."/>
            <person name="Sorensen J.L."/>
            <person name="Fitzpatrick D.A."/>
            <person name="Frisvad J.C."/>
            <person name="Nielsen K.L."/>
        </authorList>
    </citation>
    <scope>NUCLEOTIDE SEQUENCE</scope>
    <source>
        <strain evidence="2">IBT 15544</strain>
    </source>
</reference>
<dbReference type="PROSITE" id="PS51462">
    <property type="entry name" value="NUDIX"/>
    <property type="match status" value="1"/>
</dbReference>
<dbReference type="InterPro" id="IPR015797">
    <property type="entry name" value="NUDIX_hydrolase-like_dom_sf"/>
</dbReference>
<dbReference type="CDD" id="cd02883">
    <property type="entry name" value="NUDIX_Hydrolase"/>
    <property type="match status" value="1"/>
</dbReference>
<dbReference type="InterPro" id="IPR000086">
    <property type="entry name" value="NUDIX_hydrolase_dom"/>
</dbReference>
<proteinExistence type="predicted"/>
<evidence type="ECO:0000313" key="2">
    <source>
        <dbReference type="EMBL" id="KAJ5215500.1"/>
    </source>
</evidence>
<sequence length="216" mass="24315">MSSVLPNKPSAEPTLVEPTLVEPTLMRLEDVDIPLPALQKENPDINRFSAGFIILRQHPVVSSKQQALLIQRGCDGSWGETWEGPGGGYAPDEDATIKHTALRETQEEVGVVIPPKAIFPLVYRTTFEHKGLQMAYYTFVAQLDEEVPVILSHEHLAWGFFDEECVGNFGPFNDEKSRREKIFMLEDKKRTLCHIFKNRESLKNGIKAGIMPVNAK</sequence>